<sequence>MKIKLIPHFSFLLITTLTLSTSIHTPAVNAQPATFNFDDILKCIPEHCLQLPNDNRFRNSQITQRLINQLLKWDNICQRLTGQSLCAVRKSYKFQNGTISLKIQGTEGFSTDIKFNSGISSQQALNIAKQSFNDGKSFAKTERLKNRTVLYSHPIDDGGGEAFYLQETYLILNPRNQVNRIVSIFTTP</sequence>
<dbReference type="KEGG" id="aee:IM676_04620"/>
<protein>
    <submittedName>
        <fullName evidence="2">Uncharacterized protein</fullName>
    </submittedName>
</protein>
<dbReference type="AlphaFoldDB" id="A0A7S6REX3"/>
<accession>A0A7S6REX3</accession>
<evidence type="ECO:0000313" key="3">
    <source>
        <dbReference type="Proteomes" id="UP000593846"/>
    </source>
</evidence>
<evidence type="ECO:0000256" key="1">
    <source>
        <dbReference type="SAM" id="SignalP"/>
    </source>
</evidence>
<reference evidence="3" key="1">
    <citation type="submission" date="2020-10" db="EMBL/GenBank/DDBJ databases">
        <title>Genome-based taxonomic classification of the species Anabaenopsis elenkinii.</title>
        <authorList>
            <person name="Delbaje E."/>
            <person name="Andreote A.P.D."/>
            <person name="Pellegrinetti T.A."/>
            <person name="Cruz R.B."/>
            <person name="Branco L.H.Z."/>
            <person name="Fiore M.F."/>
        </authorList>
    </citation>
    <scope>NUCLEOTIDE SEQUENCE [LARGE SCALE GENOMIC DNA]</scope>
    <source>
        <strain evidence="3">CCIBt3563</strain>
    </source>
</reference>
<gene>
    <name evidence="2" type="ORF">IM676_04620</name>
</gene>
<dbReference type="Proteomes" id="UP000593846">
    <property type="component" value="Chromosome"/>
</dbReference>
<dbReference type="RefSeq" id="WP_200989137.1">
    <property type="nucleotide sequence ID" value="NZ_CP063311.1"/>
</dbReference>
<keyword evidence="1" id="KW-0732">Signal</keyword>
<keyword evidence="3" id="KW-1185">Reference proteome</keyword>
<proteinExistence type="predicted"/>
<organism evidence="2 3">
    <name type="scientific">Anabaenopsis elenkinii CCIBt3563</name>
    <dbReference type="NCBI Taxonomy" id="2779889"/>
    <lineage>
        <taxon>Bacteria</taxon>
        <taxon>Bacillati</taxon>
        <taxon>Cyanobacteriota</taxon>
        <taxon>Cyanophyceae</taxon>
        <taxon>Nostocales</taxon>
        <taxon>Nodulariaceae</taxon>
        <taxon>Anabaenopsis</taxon>
    </lineage>
</organism>
<feature type="signal peptide" evidence="1">
    <location>
        <begin position="1"/>
        <end position="30"/>
    </location>
</feature>
<dbReference type="EMBL" id="CP063311">
    <property type="protein sequence ID" value="QOV23591.1"/>
    <property type="molecule type" value="Genomic_DNA"/>
</dbReference>
<name>A0A7S6REX3_9CYAN</name>
<feature type="chain" id="PRO_5032550784" evidence="1">
    <location>
        <begin position="31"/>
        <end position="188"/>
    </location>
</feature>
<evidence type="ECO:0000313" key="2">
    <source>
        <dbReference type="EMBL" id="QOV23591.1"/>
    </source>
</evidence>